<feature type="compositionally biased region" description="Basic and acidic residues" evidence="1">
    <location>
        <begin position="261"/>
        <end position="277"/>
    </location>
</feature>
<gene>
    <name evidence="3" type="ORF">PFISCL1PPCAC_4749</name>
</gene>
<feature type="transmembrane region" description="Helical" evidence="2">
    <location>
        <begin position="350"/>
        <end position="370"/>
    </location>
</feature>
<evidence type="ECO:0000256" key="1">
    <source>
        <dbReference type="SAM" id="MobiDB-lite"/>
    </source>
</evidence>
<dbReference type="EMBL" id="BTSY01000002">
    <property type="protein sequence ID" value="GMT13452.1"/>
    <property type="molecule type" value="Genomic_DNA"/>
</dbReference>
<feature type="non-terminal residue" evidence="3">
    <location>
        <position position="1"/>
    </location>
</feature>
<keyword evidence="2" id="KW-0812">Transmembrane</keyword>
<sequence length="374" mass="41467">FNSFTRAARSSTLAMDEESSGGDGGPLPTQQEESGGDGNGSETARKRAKDKKSKNKIKKQSKKETKANRLSTRTAEEKEGTGRKSKESDGPDPTQATEQTSKRDKDGTEKESAKESTRKGGQKERGKTQSEAEKQKTNKKEKSVSHEGTIYNNTNGGDVARIPEGKEEADDYYDKSETVKRGKSVEKSKKSRNPFSIHNRPNAGVNEVTQNQSHDYGNLTEKLAEANRQRQHQQEMAPLLPAPTSPSENEDETARHMKKDKKTERESKVEDTNREVKGQSGGGMTSSKQLKGGQSSNEKGCGKRRKISAPAKYRSVWVKMGGPRAGGCACMKRTTWEFARVWPKCARIGITLYWIVFIILLIGVGGWYSWMRVV</sequence>
<name>A0AAV5V588_9BILA</name>
<proteinExistence type="predicted"/>
<comment type="caution">
    <text evidence="3">The sequence shown here is derived from an EMBL/GenBank/DDBJ whole genome shotgun (WGS) entry which is preliminary data.</text>
</comment>
<keyword evidence="2" id="KW-0472">Membrane</keyword>
<protein>
    <submittedName>
        <fullName evidence="3">Uncharacterized protein</fullName>
    </submittedName>
</protein>
<evidence type="ECO:0000256" key="2">
    <source>
        <dbReference type="SAM" id="Phobius"/>
    </source>
</evidence>
<feature type="compositionally biased region" description="Basic and acidic residues" evidence="1">
    <location>
        <begin position="74"/>
        <end position="89"/>
    </location>
</feature>
<feature type="compositionally biased region" description="Polar residues" evidence="1">
    <location>
        <begin position="285"/>
        <end position="298"/>
    </location>
</feature>
<organism evidence="3 4">
    <name type="scientific">Pristionchus fissidentatus</name>
    <dbReference type="NCBI Taxonomy" id="1538716"/>
    <lineage>
        <taxon>Eukaryota</taxon>
        <taxon>Metazoa</taxon>
        <taxon>Ecdysozoa</taxon>
        <taxon>Nematoda</taxon>
        <taxon>Chromadorea</taxon>
        <taxon>Rhabditida</taxon>
        <taxon>Rhabditina</taxon>
        <taxon>Diplogasteromorpha</taxon>
        <taxon>Diplogasteroidea</taxon>
        <taxon>Neodiplogasteridae</taxon>
        <taxon>Pristionchus</taxon>
    </lineage>
</organism>
<feature type="non-terminal residue" evidence="3">
    <location>
        <position position="374"/>
    </location>
</feature>
<evidence type="ECO:0000313" key="3">
    <source>
        <dbReference type="EMBL" id="GMT13452.1"/>
    </source>
</evidence>
<feature type="compositionally biased region" description="Polar residues" evidence="1">
    <location>
        <begin position="1"/>
        <end position="13"/>
    </location>
</feature>
<reference evidence="3" key="1">
    <citation type="submission" date="2023-10" db="EMBL/GenBank/DDBJ databases">
        <title>Genome assembly of Pristionchus species.</title>
        <authorList>
            <person name="Yoshida K."/>
            <person name="Sommer R.J."/>
        </authorList>
    </citation>
    <scope>NUCLEOTIDE SEQUENCE</scope>
    <source>
        <strain evidence="3">RS5133</strain>
    </source>
</reference>
<evidence type="ECO:0000313" key="4">
    <source>
        <dbReference type="Proteomes" id="UP001432322"/>
    </source>
</evidence>
<dbReference type="Proteomes" id="UP001432322">
    <property type="component" value="Unassembled WGS sequence"/>
</dbReference>
<dbReference type="AlphaFoldDB" id="A0AAV5V588"/>
<feature type="region of interest" description="Disordered" evidence="1">
    <location>
        <begin position="1"/>
        <end position="306"/>
    </location>
</feature>
<keyword evidence="4" id="KW-1185">Reference proteome</keyword>
<feature type="compositionally biased region" description="Basic residues" evidence="1">
    <location>
        <begin position="46"/>
        <end position="61"/>
    </location>
</feature>
<feature type="compositionally biased region" description="Basic and acidic residues" evidence="1">
    <location>
        <begin position="100"/>
        <end position="145"/>
    </location>
</feature>
<keyword evidence="2" id="KW-1133">Transmembrane helix</keyword>
<feature type="compositionally biased region" description="Basic and acidic residues" evidence="1">
    <location>
        <begin position="161"/>
        <end position="188"/>
    </location>
</feature>
<accession>A0AAV5V588</accession>